<sequence length="110" mass="12446">MRDEFLLNCEKEILEANLFLMCGQHEEGIQATRKVLDAIMKEIVNGIQPITKNTQPYVIAALRALANGSEKQLDGKWKTTISVATAIASKIEFEIQEEEINETDNEKPRK</sequence>
<evidence type="ECO:0000313" key="1">
    <source>
        <dbReference type="EMBL" id="DAE11089.1"/>
    </source>
</evidence>
<dbReference type="EMBL" id="BK015525">
    <property type="protein sequence ID" value="DAE11089.1"/>
    <property type="molecule type" value="Genomic_DNA"/>
</dbReference>
<proteinExistence type="predicted"/>
<organism evidence="1">
    <name type="scientific">Myoviridae sp. ctzwE5</name>
    <dbReference type="NCBI Taxonomy" id="2825214"/>
    <lineage>
        <taxon>Viruses</taxon>
        <taxon>Duplodnaviria</taxon>
        <taxon>Heunggongvirae</taxon>
        <taxon>Uroviricota</taxon>
        <taxon>Caudoviricetes</taxon>
    </lineage>
</organism>
<reference evidence="1" key="1">
    <citation type="journal article" date="2021" name="Proc. Natl. Acad. Sci. U.S.A.">
        <title>A Catalog of Tens of Thousands of Viruses from Human Metagenomes Reveals Hidden Associations with Chronic Diseases.</title>
        <authorList>
            <person name="Tisza M.J."/>
            <person name="Buck C.B."/>
        </authorList>
    </citation>
    <scope>NUCLEOTIDE SEQUENCE</scope>
    <source>
        <strain evidence="1">CtzwE5</strain>
    </source>
</reference>
<protein>
    <submittedName>
        <fullName evidence="1">Uncharacterized protein</fullName>
    </submittedName>
</protein>
<accession>A0A8S5PWX0</accession>
<name>A0A8S5PWX0_9CAUD</name>